<dbReference type="InterPro" id="IPR011050">
    <property type="entry name" value="Pectin_lyase_fold/virulence"/>
</dbReference>
<gene>
    <name evidence="2" type="ORF">ACFFVI_16280</name>
</gene>
<proteinExistence type="predicted"/>
<dbReference type="SMART" id="SM00710">
    <property type="entry name" value="PbH1"/>
    <property type="match status" value="5"/>
</dbReference>
<organism evidence="2 3">
    <name type="scientific">Kineococcus gynurae</name>
    <dbReference type="NCBI Taxonomy" id="452979"/>
    <lineage>
        <taxon>Bacteria</taxon>
        <taxon>Bacillati</taxon>
        <taxon>Actinomycetota</taxon>
        <taxon>Actinomycetes</taxon>
        <taxon>Kineosporiales</taxon>
        <taxon>Kineosporiaceae</taxon>
        <taxon>Kineococcus</taxon>
    </lineage>
</organism>
<dbReference type="SUPFAM" id="SSF51126">
    <property type="entry name" value="Pectin lyase-like"/>
    <property type="match status" value="1"/>
</dbReference>
<comment type="caution">
    <text evidence="2">The sequence shown here is derived from an EMBL/GenBank/DDBJ whole genome shotgun (WGS) entry which is preliminary data.</text>
</comment>
<name>A0ABV5LWT1_9ACTN</name>
<evidence type="ECO:0008006" key="4">
    <source>
        <dbReference type="Google" id="ProtNLM"/>
    </source>
</evidence>
<protein>
    <recommendedName>
        <fullName evidence="4">Parallel beta helix pectate lyase-like protein</fullName>
    </recommendedName>
</protein>
<dbReference type="Proteomes" id="UP001589748">
    <property type="component" value="Unassembled WGS sequence"/>
</dbReference>
<keyword evidence="1" id="KW-0732">Signal</keyword>
<dbReference type="InterPro" id="IPR006626">
    <property type="entry name" value="PbH1"/>
</dbReference>
<evidence type="ECO:0000256" key="1">
    <source>
        <dbReference type="SAM" id="SignalP"/>
    </source>
</evidence>
<dbReference type="RefSeq" id="WP_380136827.1">
    <property type="nucleotide sequence ID" value="NZ_JBHLUI010000008.1"/>
</dbReference>
<reference evidence="2 3" key="1">
    <citation type="submission" date="2024-09" db="EMBL/GenBank/DDBJ databases">
        <authorList>
            <person name="Sun Q."/>
            <person name="Mori K."/>
        </authorList>
    </citation>
    <scope>NUCLEOTIDE SEQUENCE [LARGE SCALE GENOMIC DNA]</scope>
    <source>
        <strain evidence="2 3">TISTR 1856</strain>
    </source>
</reference>
<feature type="signal peptide" evidence="1">
    <location>
        <begin position="1"/>
        <end position="32"/>
    </location>
</feature>
<evidence type="ECO:0000313" key="3">
    <source>
        <dbReference type="Proteomes" id="UP001589748"/>
    </source>
</evidence>
<sequence>MATTLRHRLFGALAATTIAGTLLTGLAGTAMAASSNPWIAYGGDSINNARVPARGVDITTNSPKQFQTLRYTIGGQVRSTTATATLNSNGDWTATARVDLGGLAGRQSITAEMITGNKTSRVAKSIRVVDPATVADNGANRPGRFVTPAIPAGFPNMSTTGVRTATPLRVVQGDLIITQPGVVENLDVRGCLVVKASDVTVRNTKITCVPGRALAVTVDGAARNVVLEDSEIDGNGAQVAIGWGNYTLRRVDVHSTADGPRLGYNVLIEDSWIHDNVRYGDLHNDGMQTTSGTNIVVRHNSIDPSRGADPMNSAIMVGSETGSRLVKDMLVENNYLGGGSFTVNIRCDVNAQNVVFRNNTFADNSRYGQVQAPAAKITFAGKNLLNWSKQAASFQSCS</sequence>
<keyword evidence="3" id="KW-1185">Reference proteome</keyword>
<evidence type="ECO:0000313" key="2">
    <source>
        <dbReference type="EMBL" id="MFB9378524.1"/>
    </source>
</evidence>
<dbReference type="InterPro" id="IPR012334">
    <property type="entry name" value="Pectin_lyas_fold"/>
</dbReference>
<dbReference type="EMBL" id="JBHMDM010000007">
    <property type="protein sequence ID" value="MFB9378524.1"/>
    <property type="molecule type" value="Genomic_DNA"/>
</dbReference>
<feature type="chain" id="PRO_5047262824" description="Parallel beta helix pectate lyase-like protein" evidence="1">
    <location>
        <begin position="33"/>
        <end position="398"/>
    </location>
</feature>
<dbReference type="Gene3D" id="2.160.20.10">
    <property type="entry name" value="Single-stranded right-handed beta-helix, Pectin lyase-like"/>
    <property type="match status" value="1"/>
</dbReference>
<accession>A0ABV5LWT1</accession>